<evidence type="ECO:0000256" key="5">
    <source>
        <dbReference type="ARBA" id="ARBA00023204"/>
    </source>
</evidence>
<evidence type="ECO:0000256" key="4">
    <source>
        <dbReference type="ARBA" id="ARBA00023172"/>
    </source>
</evidence>
<reference evidence="10" key="1">
    <citation type="journal article" date="2019" name="Int. J. Syst. Evol. Microbiol.">
        <title>The Global Catalogue of Microorganisms (GCM) 10K type strain sequencing project: providing services to taxonomists for standard genome sequencing and annotation.</title>
        <authorList>
            <consortium name="The Broad Institute Genomics Platform"/>
            <consortium name="The Broad Institute Genome Sequencing Center for Infectious Disease"/>
            <person name="Wu L."/>
            <person name="Ma J."/>
        </authorList>
    </citation>
    <scope>NUCLEOTIDE SEQUENCE [LARGE SCALE GENOMIC DNA]</scope>
    <source>
        <strain evidence="10">CCUG 55590</strain>
    </source>
</reference>
<dbReference type="InterPro" id="IPR003717">
    <property type="entry name" value="RecO"/>
</dbReference>
<evidence type="ECO:0000256" key="6">
    <source>
        <dbReference type="ARBA" id="ARBA00033409"/>
    </source>
</evidence>
<dbReference type="InterPro" id="IPR042242">
    <property type="entry name" value="RecO_C"/>
</dbReference>
<keyword evidence="4 7" id="KW-0233">DNA recombination</keyword>
<dbReference type="NCBIfam" id="TIGR00613">
    <property type="entry name" value="reco"/>
    <property type="match status" value="1"/>
</dbReference>
<keyword evidence="3 7" id="KW-0227">DNA damage</keyword>
<evidence type="ECO:0000259" key="8">
    <source>
        <dbReference type="Pfam" id="PF11967"/>
    </source>
</evidence>
<organism evidence="9 10">
    <name type="scientific">Exiguobacterium aestuarii</name>
    <dbReference type="NCBI Taxonomy" id="273527"/>
    <lineage>
        <taxon>Bacteria</taxon>
        <taxon>Bacillati</taxon>
        <taxon>Bacillota</taxon>
        <taxon>Bacilli</taxon>
        <taxon>Bacillales</taxon>
        <taxon>Bacillales Family XII. Incertae Sedis</taxon>
        <taxon>Exiguobacterium</taxon>
    </lineage>
</organism>
<keyword evidence="10" id="KW-1185">Reference proteome</keyword>
<evidence type="ECO:0000256" key="2">
    <source>
        <dbReference type="ARBA" id="ARBA00021310"/>
    </source>
</evidence>
<comment type="similarity">
    <text evidence="1 7">Belongs to the RecO family.</text>
</comment>
<dbReference type="InterPro" id="IPR037278">
    <property type="entry name" value="ARFGAP/RecO"/>
</dbReference>
<dbReference type="Proteomes" id="UP001596439">
    <property type="component" value="Unassembled WGS sequence"/>
</dbReference>
<protein>
    <recommendedName>
        <fullName evidence="2 7">DNA repair protein RecO</fullName>
    </recommendedName>
    <alternativeName>
        <fullName evidence="6 7">Recombination protein O</fullName>
    </alternativeName>
</protein>
<dbReference type="PANTHER" id="PTHR33991">
    <property type="entry name" value="DNA REPAIR PROTEIN RECO"/>
    <property type="match status" value="1"/>
</dbReference>
<gene>
    <name evidence="7 9" type="primary">recO</name>
    <name evidence="9" type="ORF">ACFQO8_04900</name>
</gene>
<comment type="caution">
    <text evidence="9">The sequence shown here is derived from an EMBL/GenBank/DDBJ whole genome shotgun (WGS) entry which is preliminary data.</text>
</comment>
<proteinExistence type="inferred from homology"/>
<sequence length="249" mass="28315">MLQKVTGIVIRTVNYGESNKVVTLFTEELGKVAIMARGAKKPGSRFHASSQPFVEGVYIFPSSRGLAQLKSSDVMTSYPEVRKDVDRMAYAMYWLELVDRSVEDRVQNRPLFRILQDALQALNAGMDPDVITHHMELRMLHLLGVSPVLTGCVRCGDVTDPMYFSVASGGFLCGRHREEGSIQLSERLAKLLYLMSKHELSEFRNVPLSNESRLLLRQLFDAYMESYSGLRLKTKRVLDQMIRLHLNED</sequence>
<evidence type="ECO:0000256" key="1">
    <source>
        <dbReference type="ARBA" id="ARBA00007452"/>
    </source>
</evidence>
<dbReference type="SUPFAM" id="SSF50249">
    <property type="entry name" value="Nucleic acid-binding proteins"/>
    <property type="match status" value="1"/>
</dbReference>
<dbReference type="HAMAP" id="MF_00201">
    <property type="entry name" value="RecO"/>
    <property type="match status" value="1"/>
</dbReference>
<dbReference type="Gene3D" id="2.40.50.140">
    <property type="entry name" value="Nucleic acid-binding proteins"/>
    <property type="match status" value="1"/>
</dbReference>
<keyword evidence="5 7" id="KW-0234">DNA repair</keyword>
<dbReference type="InterPro" id="IPR022572">
    <property type="entry name" value="DNA_rep/recomb_RecO_N"/>
</dbReference>
<evidence type="ECO:0000256" key="7">
    <source>
        <dbReference type="HAMAP-Rule" id="MF_00201"/>
    </source>
</evidence>
<comment type="function">
    <text evidence="7">Involved in DNA repair and RecF pathway recombination.</text>
</comment>
<dbReference type="SUPFAM" id="SSF57863">
    <property type="entry name" value="ArfGap/RecO-like zinc finger"/>
    <property type="match status" value="1"/>
</dbReference>
<dbReference type="Pfam" id="PF11967">
    <property type="entry name" value="RecO_N"/>
    <property type="match status" value="1"/>
</dbReference>
<dbReference type="Pfam" id="PF02565">
    <property type="entry name" value="RecO_C"/>
    <property type="match status" value="1"/>
</dbReference>
<dbReference type="EMBL" id="JBHTCE010000001">
    <property type="protein sequence ID" value="MFC7389474.1"/>
    <property type="molecule type" value="Genomic_DNA"/>
</dbReference>
<evidence type="ECO:0000256" key="3">
    <source>
        <dbReference type="ARBA" id="ARBA00022763"/>
    </source>
</evidence>
<accession>A0ABW2PK66</accession>
<dbReference type="PANTHER" id="PTHR33991:SF1">
    <property type="entry name" value="DNA REPAIR PROTEIN RECO"/>
    <property type="match status" value="1"/>
</dbReference>
<dbReference type="Gene3D" id="1.20.1440.120">
    <property type="entry name" value="Recombination protein O, C-terminal domain"/>
    <property type="match status" value="1"/>
</dbReference>
<dbReference type="InterPro" id="IPR012340">
    <property type="entry name" value="NA-bd_OB-fold"/>
</dbReference>
<feature type="domain" description="DNA replication/recombination mediator RecO N-terminal" evidence="8">
    <location>
        <begin position="1"/>
        <end position="78"/>
    </location>
</feature>
<name>A0ABW2PK66_9BACL</name>
<dbReference type="RefSeq" id="WP_214787421.1">
    <property type="nucleotide sequence ID" value="NZ_JANIEL010000054.1"/>
</dbReference>
<evidence type="ECO:0000313" key="10">
    <source>
        <dbReference type="Proteomes" id="UP001596439"/>
    </source>
</evidence>
<evidence type="ECO:0000313" key="9">
    <source>
        <dbReference type="EMBL" id="MFC7389474.1"/>
    </source>
</evidence>